<sequence length="668" mass="70776">MPVNRRARVVTKSIPPPVGGLNTRDAVANMAPTDALILDNYDPGTTDMPLRKGFVTWGSGIAGAIETLAAYNSPGLQQMFAVAGGNLYDVTANAPVGAPLVTGLSNSRWQWINFANAGVHFLVMVNGIDSPMVYNGTAWSRIGNGSGKTIVSITPSYAATVKTKTAHGLTTGTSIVLSGVSPSGFNGTYAITVVDATSFTIPLTSDPGSNASTVGSYTVAGTAGAVIASISTIYYGNLTTAEPHGLSTGAVVGVANTDPTEYSGTFTITVTGASSFRYTLSSAPDGDAAADIVGIYGTSVNGAIWGVDPATFVHVNVFGSRLWFTQINSFITYYLDLYAVAGQAYPFDVGAQFGRGGYMMGLATWNIDNTAGLQEYLCFCSSEGEVVVYQGSDPTQATTFSKSAVFLIGPPVGRRFYEKLGSDIVFLGSDGLVPLSKALLTDRSQEALAVSAKIQPSINIDIETYGNNFGWQPILFPDGNKVLVNVPLTEDGTSRQYAMSTITSAWARVTGWNAICFCYFKKNLYFGAPGLVGQAYMGNDDGGVAINSDIQPAYSYFDQRGVNKSFKMMRPIFLTTDGFAPQIDLNVDFSTQLPGSTPTLSFGSSTPWNTTPWNAVPWGGSQKVVGNWLSIFGEGYAAAPRMRAQTRGIAFSLESFDLMFEPQMTPTF</sequence>
<evidence type="ECO:0008006" key="3">
    <source>
        <dbReference type="Google" id="ProtNLM"/>
    </source>
</evidence>
<keyword evidence="2" id="KW-1185">Reference proteome</keyword>
<dbReference type="Proteomes" id="UP000033618">
    <property type="component" value="Unassembled WGS sequence"/>
</dbReference>
<evidence type="ECO:0000313" key="1">
    <source>
        <dbReference type="EMBL" id="KKB61549.1"/>
    </source>
</evidence>
<dbReference type="EMBL" id="LAQU01000039">
    <property type="protein sequence ID" value="KKB61549.1"/>
    <property type="molecule type" value="Genomic_DNA"/>
</dbReference>
<gene>
    <name evidence="1" type="ORF">WM40_22685</name>
</gene>
<name>A0A0F5JVA3_9BURK</name>
<dbReference type="STRING" id="28092.WM40_22685"/>
<evidence type="ECO:0000313" key="2">
    <source>
        <dbReference type="Proteomes" id="UP000033618"/>
    </source>
</evidence>
<accession>A0A0F5JVA3</accession>
<dbReference type="AlphaFoldDB" id="A0A0F5JVA3"/>
<dbReference type="PATRIC" id="fig|28092.6.peg.5337"/>
<proteinExistence type="predicted"/>
<dbReference type="OrthoDB" id="9115509at2"/>
<reference evidence="1 2" key="1">
    <citation type="submission" date="2015-03" db="EMBL/GenBank/DDBJ databases">
        <title>Draft Genome Sequence of Burkholderia andropogonis type strain ICMP2807, isolated from Sorghum bicolor.</title>
        <authorList>
            <person name="Lopes-Santos L."/>
            <person name="Castro D.B."/>
            <person name="Ottoboni L.M."/>
            <person name="Park D."/>
            <person name="Weirc B.S."/>
            <person name="Destefano S.A."/>
        </authorList>
    </citation>
    <scope>NUCLEOTIDE SEQUENCE [LARGE SCALE GENOMIC DNA]</scope>
    <source>
        <strain evidence="1 2">ICMP2807</strain>
    </source>
</reference>
<organism evidence="1 2">
    <name type="scientific">Robbsia andropogonis</name>
    <dbReference type="NCBI Taxonomy" id="28092"/>
    <lineage>
        <taxon>Bacteria</taxon>
        <taxon>Pseudomonadati</taxon>
        <taxon>Pseudomonadota</taxon>
        <taxon>Betaproteobacteria</taxon>
        <taxon>Burkholderiales</taxon>
        <taxon>Burkholderiaceae</taxon>
        <taxon>Robbsia</taxon>
    </lineage>
</organism>
<dbReference type="InterPro" id="IPR023366">
    <property type="entry name" value="ATP_synth_asu-like_sf"/>
</dbReference>
<dbReference type="RefSeq" id="WP_046154067.1">
    <property type="nucleotide sequence ID" value="NZ_CADFGU010000001.1"/>
</dbReference>
<dbReference type="Gene3D" id="2.40.30.20">
    <property type="match status" value="2"/>
</dbReference>
<protein>
    <recommendedName>
        <fullName evidence="3">Ubiquitin-activating enzyme E1 FCCH domain-containing protein</fullName>
    </recommendedName>
</protein>
<comment type="caution">
    <text evidence="1">The sequence shown here is derived from an EMBL/GenBank/DDBJ whole genome shotgun (WGS) entry which is preliminary data.</text>
</comment>